<name>A0ABU1T1G2_9ACTO</name>
<dbReference type="RefSeq" id="WP_309955707.1">
    <property type="nucleotide sequence ID" value="NZ_CP136414.1"/>
</dbReference>
<comment type="catalytic activity">
    <reaction evidence="1">
        <text>L-aspartyl-tRNA(Asn) + L-glutamine + ATP + H2O = L-asparaginyl-tRNA(Asn) + L-glutamate + ADP + phosphate + 2 H(+)</text>
        <dbReference type="Rhea" id="RHEA:14513"/>
        <dbReference type="Rhea" id="RHEA-COMP:9674"/>
        <dbReference type="Rhea" id="RHEA-COMP:9677"/>
        <dbReference type="ChEBI" id="CHEBI:15377"/>
        <dbReference type="ChEBI" id="CHEBI:15378"/>
        <dbReference type="ChEBI" id="CHEBI:29985"/>
        <dbReference type="ChEBI" id="CHEBI:30616"/>
        <dbReference type="ChEBI" id="CHEBI:43474"/>
        <dbReference type="ChEBI" id="CHEBI:58359"/>
        <dbReference type="ChEBI" id="CHEBI:78515"/>
        <dbReference type="ChEBI" id="CHEBI:78516"/>
        <dbReference type="ChEBI" id="CHEBI:456216"/>
    </reaction>
</comment>
<keyword evidence="1 2" id="KW-0436">Ligase</keyword>
<comment type="catalytic activity">
    <reaction evidence="1">
        <text>L-glutamyl-tRNA(Gln) + L-glutamine + ATP + H2O = L-glutaminyl-tRNA(Gln) + L-glutamate + ADP + phosphate + H(+)</text>
        <dbReference type="Rhea" id="RHEA:17521"/>
        <dbReference type="Rhea" id="RHEA-COMP:9681"/>
        <dbReference type="Rhea" id="RHEA-COMP:9684"/>
        <dbReference type="ChEBI" id="CHEBI:15377"/>
        <dbReference type="ChEBI" id="CHEBI:15378"/>
        <dbReference type="ChEBI" id="CHEBI:29985"/>
        <dbReference type="ChEBI" id="CHEBI:30616"/>
        <dbReference type="ChEBI" id="CHEBI:43474"/>
        <dbReference type="ChEBI" id="CHEBI:58359"/>
        <dbReference type="ChEBI" id="CHEBI:78520"/>
        <dbReference type="ChEBI" id="CHEBI:78521"/>
        <dbReference type="ChEBI" id="CHEBI:456216"/>
    </reaction>
</comment>
<proteinExistence type="inferred from homology"/>
<comment type="function">
    <text evidence="1">Allows the formation of correctly charged Asn-tRNA(Asn) or Gln-tRNA(Gln) through the transamidation of misacylated Asp-tRNA(Asn) or Glu-tRNA(Gln) in organisms which lack either or both of asparaginyl-tRNA or glutaminyl-tRNA synthetases. The reaction takes place in the presence of glutamine and ATP through an activated phospho-Asp-tRNA(Asn) or phospho-Glu-tRNA(Gln).</text>
</comment>
<protein>
    <recommendedName>
        <fullName evidence="1">Aspartyl/glutamyl-tRNA(Asn/Gln) amidotransferase subunit C</fullName>
        <shortName evidence="1">Asp/Glu-ADT subunit C</shortName>
        <ecNumber evidence="1">6.3.5.-</ecNumber>
    </recommendedName>
</protein>
<dbReference type="EC" id="6.3.5.-" evidence="1"/>
<keyword evidence="1" id="KW-0648">Protein biosynthesis</keyword>
<accession>A0ABU1T1G2</accession>
<keyword evidence="1" id="KW-0067">ATP-binding</keyword>
<dbReference type="Pfam" id="PF02686">
    <property type="entry name" value="GatC"/>
    <property type="match status" value="1"/>
</dbReference>
<evidence type="ECO:0000313" key="2">
    <source>
        <dbReference type="EMBL" id="MDR6939205.1"/>
    </source>
</evidence>
<keyword evidence="1" id="KW-0547">Nucleotide-binding</keyword>
<sequence length="98" mass="10465">MSSFSKEEVKRVADLARIALTEEEIAQFAGELGVISESVAKISAVVSDDIPATSHPIPLTNVWREDEIGAGIDREEVLAGAPDSQDGKFKVPSILGEE</sequence>
<dbReference type="GO" id="GO:0050566">
    <property type="term" value="F:asparaginyl-tRNA synthase (glutamine-hydrolyzing) activity"/>
    <property type="evidence" value="ECO:0007669"/>
    <property type="project" value="UniProtKB-EC"/>
</dbReference>
<organism evidence="2 3">
    <name type="scientific">Arcanobacterium hippocoleae</name>
    <dbReference type="NCBI Taxonomy" id="149017"/>
    <lineage>
        <taxon>Bacteria</taxon>
        <taxon>Bacillati</taxon>
        <taxon>Actinomycetota</taxon>
        <taxon>Actinomycetes</taxon>
        <taxon>Actinomycetales</taxon>
        <taxon>Actinomycetaceae</taxon>
        <taxon>Arcanobacterium</taxon>
    </lineage>
</organism>
<dbReference type="Proteomes" id="UP001266099">
    <property type="component" value="Unassembled WGS sequence"/>
</dbReference>
<dbReference type="SUPFAM" id="SSF141000">
    <property type="entry name" value="Glu-tRNAGln amidotransferase C subunit"/>
    <property type="match status" value="1"/>
</dbReference>
<comment type="subunit">
    <text evidence="1">Heterotrimer of A, B and C subunits.</text>
</comment>
<dbReference type="InterPro" id="IPR036113">
    <property type="entry name" value="Asp/Glu-ADT_sf_sub_c"/>
</dbReference>
<dbReference type="GO" id="GO:0050567">
    <property type="term" value="F:glutaminyl-tRNA synthase (glutamine-hydrolyzing) activity"/>
    <property type="evidence" value="ECO:0007669"/>
    <property type="project" value="UniProtKB-EC"/>
</dbReference>
<dbReference type="EMBL" id="JAVDUJ010000001">
    <property type="protein sequence ID" value="MDR6939205.1"/>
    <property type="molecule type" value="Genomic_DNA"/>
</dbReference>
<dbReference type="Gene3D" id="1.10.20.60">
    <property type="entry name" value="Glu-tRNAGln amidotransferase C subunit, N-terminal domain"/>
    <property type="match status" value="1"/>
</dbReference>
<comment type="similarity">
    <text evidence="1">Belongs to the GatC family.</text>
</comment>
<comment type="caution">
    <text evidence="2">The sequence shown here is derived from an EMBL/GenBank/DDBJ whole genome shotgun (WGS) entry which is preliminary data.</text>
</comment>
<dbReference type="HAMAP" id="MF_00122">
    <property type="entry name" value="GatC"/>
    <property type="match status" value="1"/>
</dbReference>
<evidence type="ECO:0000256" key="1">
    <source>
        <dbReference type="HAMAP-Rule" id="MF_00122"/>
    </source>
</evidence>
<dbReference type="InterPro" id="IPR003837">
    <property type="entry name" value="GatC"/>
</dbReference>
<dbReference type="NCBIfam" id="TIGR00135">
    <property type="entry name" value="gatC"/>
    <property type="match status" value="1"/>
</dbReference>
<gene>
    <name evidence="1" type="primary">gatC</name>
    <name evidence="2" type="ORF">J2S36_000748</name>
</gene>
<keyword evidence="3" id="KW-1185">Reference proteome</keyword>
<reference evidence="2 3" key="1">
    <citation type="submission" date="2023-07" db="EMBL/GenBank/DDBJ databases">
        <title>Sequencing the genomes of 1000 actinobacteria strains.</title>
        <authorList>
            <person name="Klenk H.-P."/>
        </authorList>
    </citation>
    <scope>NUCLEOTIDE SEQUENCE [LARGE SCALE GENOMIC DNA]</scope>
    <source>
        <strain evidence="2 3">DSM 15539</strain>
    </source>
</reference>
<evidence type="ECO:0000313" key="3">
    <source>
        <dbReference type="Proteomes" id="UP001266099"/>
    </source>
</evidence>